<organism evidence="8 9">
    <name type="scientific">Mucilaginibacter lappiensis</name>
    <dbReference type="NCBI Taxonomy" id="354630"/>
    <lineage>
        <taxon>Bacteria</taxon>
        <taxon>Pseudomonadati</taxon>
        <taxon>Bacteroidota</taxon>
        <taxon>Sphingobacteriia</taxon>
        <taxon>Sphingobacteriales</taxon>
        <taxon>Sphingobacteriaceae</taxon>
        <taxon>Mucilaginibacter</taxon>
    </lineage>
</organism>
<sequence>MKKILSVTFLTLMITISGCKKLLDQPPKSQLGSDKFWKNADDAKAGVAGIYDGVQNMFNSQFIYWGDGRSDNLTFHPTYNDALPLAINVLTPNTNGADWTLLYTTISRANFAIKYIPTIPVIDPALSKDYQAQALGIRAYCYFWLIRLWGNVPLWTEPYEDLSTDPYKGVTPAADIMKNEILPDLLKAYDLSDKTASVVWNLNSGGIAAMLMDVYMYNHDYTNALLWCDNLLALKRYSLEPTATWKNIFTSPTNSKEDIWSLNWDFTVDGGNKTSQEIGAGDTNSDFAVDPALWTYFTTTAADIRGAQSIDFKVNNHDKILKYYAPNLDKNGNQIYPTSPQANLLFPLYRLADIYLLRAEALNRTGDLANALIYLNMVHTRAGLPAYKASDFNNADAMLFGNPVNGNGILRERQLEFFCEAKRWFDLQRNGIIVSTMDPLIKARQTQKGFPPTGFGDIRKIFWPINQNVLNANTKLTQNPPY</sequence>
<keyword evidence="3" id="KW-0732">Signal</keyword>
<evidence type="ECO:0000259" key="7">
    <source>
        <dbReference type="Pfam" id="PF14322"/>
    </source>
</evidence>
<name>A0A841JE10_9SPHI</name>
<dbReference type="InterPro" id="IPR012944">
    <property type="entry name" value="SusD_RagB_dom"/>
</dbReference>
<protein>
    <recommendedName>
        <fullName evidence="10">Starch-binding associating with outer membrane</fullName>
    </recommendedName>
</protein>
<evidence type="ECO:0008006" key="10">
    <source>
        <dbReference type="Google" id="ProtNLM"/>
    </source>
</evidence>
<keyword evidence="4" id="KW-0472">Membrane</keyword>
<evidence type="ECO:0000313" key="9">
    <source>
        <dbReference type="Proteomes" id="UP000548326"/>
    </source>
</evidence>
<dbReference type="Pfam" id="PF14322">
    <property type="entry name" value="SusD-like_3"/>
    <property type="match status" value="1"/>
</dbReference>
<dbReference type="AlphaFoldDB" id="A0A841JE10"/>
<evidence type="ECO:0000313" key="8">
    <source>
        <dbReference type="EMBL" id="MBB6129389.1"/>
    </source>
</evidence>
<dbReference type="InterPro" id="IPR033985">
    <property type="entry name" value="SusD-like_N"/>
</dbReference>
<dbReference type="EMBL" id="JACHCA010000009">
    <property type="protein sequence ID" value="MBB6129389.1"/>
    <property type="molecule type" value="Genomic_DNA"/>
</dbReference>
<dbReference type="Pfam" id="PF07980">
    <property type="entry name" value="SusD_RagB"/>
    <property type="match status" value="1"/>
</dbReference>
<keyword evidence="5" id="KW-0998">Cell outer membrane</keyword>
<comment type="subcellular location">
    <subcellularLocation>
        <location evidence="1">Cell outer membrane</location>
    </subcellularLocation>
</comment>
<gene>
    <name evidence="8" type="ORF">HDF22_003515</name>
</gene>
<evidence type="ECO:0000256" key="2">
    <source>
        <dbReference type="ARBA" id="ARBA00006275"/>
    </source>
</evidence>
<reference evidence="8 9" key="1">
    <citation type="submission" date="2020-08" db="EMBL/GenBank/DDBJ databases">
        <title>Genomic Encyclopedia of Type Strains, Phase IV (KMG-V): Genome sequencing to study the core and pangenomes of soil and plant-associated prokaryotes.</title>
        <authorList>
            <person name="Whitman W."/>
        </authorList>
    </citation>
    <scope>NUCLEOTIDE SEQUENCE [LARGE SCALE GENOMIC DNA]</scope>
    <source>
        <strain evidence="8 9">MP601</strain>
    </source>
</reference>
<dbReference type="CDD" id="cd08977">
    <property type="entry name" value="SusD"/>
    <property type="match status" value="1"/>
</dbReference>
<dbReference type="SUPFAM" id="SSF48452">
    <property type="entry name" value="TPR-like"/>
    <property type="match status" value="1"/>
</dbReference>
<dbReference type="InterPro" id="IPR011990">
    <property type="entry name" value="TPR-like_helical_dom_sf"/>
</dbReference>
<feature type="domain" description="SusD-like N-terminal" evidence="7">
    <location>
        <begin position="87"/>
        <end position="164"/>
    </location>
</feature>
<evidence type="ECO:0000259" key="6">
    <source>
        <dbReference type="Pfam" id="PF07980"/>
    </source>
</evidence>
<dbReference type="PROSITE" id="PS51257">
    <property type="entry name" value="PROKAR_LIPOPROTEIN"/>
    <property type="match status" value="1"/>
</dbReference>
<proteinExistence type="inferred from homology"/>
<comment type="similarity">
    <text evidence="2">Belongs to the SusD family.</text>
</comment>
<evidence type="ECO:0000256" key="3">
    <source>
        <dbReference type="ARBA" id="ARBA00022729"/>
    </source>
</evidence>
<dbReference type="Proteomes" id="UP000548326">
    <property type="component" value="Unassembled WGS sequence"/>
</dbReference>
<evidence type="ECO:0000256" key="4">
    <source>
        <dbReference type="ARBA" id="ARBA00023136"/>
    </source>
</evidence>
<feature type="domain" description="RagB/SusD" evidence="6">
    <location>
        <begin position="331"/>
        <end position="482"/>
    </location>
</feature>
<comment type="caution">
    <text evidence="8">The sequence shown here is derived from an EMBL/GenBank/DDBJ whole genome shotgun (WGS) entry which is preliminary data.</text>
</comment>
<evidence type="ECO:0000256" key="5">
    <source>
        <dbReference type="ARBA" id="ARBA00023237"/>
    </source>
</evidence>
<dbReference type="Gene3D" id="1.25.40.390">
    <property type="match status" value="1"/>
</dbReference>
<dbReference type="RefSeq" id="WP_183588495.1">
    <property type="nucleotide sequence ID" value="NZ_JACHCA010000009.1"/>
</dbReference>
<dbReference type="GO" id="GO:0009279">
    <property type="term" value="C:cell outer membrane"/>
    <property type="evidence" value="ECO:0007669"/>
    <property type="project" value="UniProtKB-SubCell"/>
</dbReference>
<evidence type="ECO:0000256" key="1">
    <source>
        <dbReference type="ARBA" id="ARBA00004442"/>
    </source>
</evidence>
<accession>A0A841JE10</accession>